<dbReference type="AlphaFoldDB" id="A0A177HLM2"/>
<proteinExistence type="predicted"/>
<dbReference type="GO" id="GO:0015888">
    <property type="term" value="P:thiamine transport"/>
    <property type="evidence" value="ECO:0007669"/>
    <property type="project" value="TreeGrafter"/>
</dbReference>
<dbReference type="STRING" id="1716141.STSP_52280"/>
<sequence length="366" mass="40328">MTDVGVDRRAFLRGVGGIAAGVAATSLTACGTGTDRNATRTQNPKLLVVRDIGGSYGEANRKAVYDPFSKETGIQVRVVNIPGYAQILAQIKEGRPQFDVIDIEAIAFARLEREDAIEALDYDRLKNARNVGIAEFLLASHYVGRNYWASVMAYRTDAFDGKKPESWADFWDTGAFPGSRALQSSDAGPPELEFALLADGVPLDRLYPLDVDRAFKALNEIKGSVRTFWDNGAVPGEMLDRKEVVASSVWHGRLDDLIKRGAPLAYVWNGARRQSSGYGIPKGAANPDAAYRLIDFALRPEVQADFARIYPLGPVVPTAYAHLSEATARNLPSTPGHLLSGFDLDVEWWIRNQDSVTKRWQEWVRA</sequence>
<dbReference type="Pfam" id="PF13416">
    <property type="entry name" value="SBP_bac_8"/>
    <property type="match status" value="1"/>
</dbReference>
<evidence type="ECO:0000256" key="4">
    <source>
        <dbReference type="ARBA" id="ARBA00022764"/>
    </source>
</evidence>
<keyword evidence="6" id="KW-1185">Reference proteome</keyword>
<dbReference type="PANTHER" id="PTHR30006:SF3">
    <property type="entry name" value="THIAMINE-BINDING PERIPLASMIC PROTEIN"/>
    <property type="match status" value="1"/>
</dbReference>
<comment type="caution">
    <text evidence="5">The sequence shown here is derived from an EMBL/GenBank/DDBJ whole genome shotgun (WGS) entry which is preliminary data.</text>
</comment>
<reference evidence="5 6" key="1">
    <citation type="submission" date="2015-12" db="EMBL/GenBank/DDBJ databases">
        <title>Genome sequence of Streptomyces sp. G25.</title>
        <authorList>
            <person name="Poehlein A."/>
            <person name="Roettig A."/>
            <person name="Hiessl S."/>
            <person name="Hauschild P."/>
            <person name="Schauer J."/>
            <person name="Madkour M.H."/>
            <person name="Al-Ansari A.M."/>
            <person name="Almakishah N.H."/>
            <person name="Steinbuechel A."/>
            <person name="Daniel R."/>
        </authorList>
    </citation>
    <scope>NUCLEOTIDE SEQUENCE [LARGE SCALE GENOMIC DNA]</scope>
    <source>
        <strain evidence="6">G25(2015)</strain>
    </source>
</reference>
<dbReference type="RefSeq" id="WP_067282658.1">
    <property type="nucleotide sequence ID" value="NZ_LOHS01000109.1"/>
</dbReference>
<evidence type="ECO:0000256" key="3">
    <source>
        <dbReference type="ARBA" id="ARBA00022729"/>
    </source>
</evidence>
<dbReference type="PATRIC" id="fig|1716141.3.peg.5495"/>
<dbReference type="CDD" id="cd13589">
    <property type="entry name" value="PBP2_polyamine_RpCGA009"/>
    <property type="match status" value="1"/>
</dbReference>
<organism evidence="5 6">
    <name type="scientific">Streptomyces jeddahensis</name>
    <dbReference type="NCBI Taxonomy" id="1716141"/>
    <lineage>
        <taxon>Bacteria</taxon>
        <taxon>Bacillati</taxon>
        <taxon>Actinomycetota</taxon>
        <taxon>Actinomycetes</taxon>
        <taxon>Kitasatosporales</taxon>
        <taxon>Streptomycetaceae</taxon>
        <taxon>Streptomyces</taxon>
    </lineage>
</organism>
<keyword evidence="2" id="KW-0813">Transport</keyword>
<dbReference type="InterPro" id="IPR006311">
    <property type="entry name" value="TAT_signal"/>
</dbReference>
<dbReference type="Proteomes" id="UP000077381">
    <property type="component" value="Unassembled WGS sequence"/>
</dbReference>
<dbReference type="InterPro" id="IPR006059">
    <property type="entry name" value="SBP"/>
</dbReference>
<evidence type="ECO:0000256" key="2">
    <source>
        <dbReference type="ARBA" id="ARBA00022448"/>
    </source>
</evidence>
<accession>A0A177HLM2</accession>
<dbReference type="PROSITE" id="PS51318">
    <property type="entry name" value="TAT"/>
    <property type="match status" value="1"/>
</dbReference>
<gene>
    <name evidence="5" type="primary">potD_3</name>
    <name evidence="5" type="ORF">STSP_52280</name>
</gene>
<dbReference type="PANTHER" id="PTHR30006">
    <property type="entry name" value="THIAMINE-BINDING PERIPLASMIC PROTEIN-RELATED"/>
    <property type="match status" value="1"/>
</dbReference>
<dbReference type="GO" id="GO:0030976">
    <property type="term" value="F:thiamine pyrophosphate binding"/>
    <property type="evidence" value="ECO:0007669"/>
    <property type="project" value="TreeGrafter"/>
</dbReference>
<dbReference type="GO" id="GO:0030975">
    <property type="term" value="F:thiamine binding"/>
    <property type="evidence" value="ECO:0007669"/>
    <property type="project" value="TreeGrafter"/>
</dbReference>
<keyword evidence="4" id="KW-0574">Periplasm</keyword>
<name>A0A177HLM2_9ACTN</name>
<evidence type="ECO:0000256" key="1">
    <source>
        <dbReference type="ARBA" id="ARBA00004418"/>
    </source>
</evidence>
<protein>
    <submittedName>
        <fullName evidence="5">Spermidine/putrescine-binding periplasmic protein</fullName>
    </submittedName>
</protein>
<dbReference type="OrthoDB" id="9815444at2"/>
<evidence type="ECO:0000313" key="6">
    <source>
        <dbReference type="Proteomes" id="UP000077381"/>
    </source>
</evidence>
<dbReference type="SUPFAM" id="SSF53850">
    <property type="entry name" value="Periplasmic binding protein-like II"/>
    <property type="match status" value="1"/>
</dbReference>
<keyword evidence="3" id="KW-0732">Signal</keyword>
<comment type="subcellular location">
    <subcellularLocation>
        <location evidence="1">Periplasm</location>
    </subcellularLocation>
</comment>
<dbReference type="EMBL" id="LOHS01000109">
    <property type="protein sequence ID" value="OAH11460.1"/>
    <property type="molecule type" value="Genomic_DNA"/>
</dbReference>
<dbReference type="GO" id="GO:0030288">
    <property type="term" value="C:outer membrane-bounded periplasmic space"/>
    <property type="evidence" value="ECO:0007669"/>
    <property type="project" value="TreeGrafter"/>
</dbReference>
<evidence type="ECO:0000313" key="5">
    <source>
        <dbReference type="EMBL" id="OAH11460.1"/>
    </source>
</evidence>
<dbReference type="Gene3D" id="3.40.190.10">
    <property type="entry name" value="Periplasmic binding protein-like II"/>
    <property type="match status" value="2"/>
</dbReference>